<dbReference type="Proteomes" id="UP000287969">
    <property type="component" value="Chromosome"/>
</dbReference>
<keyword evidence="11" id="KW-1185">Reference proteome</keyword>
<evidence type="ECO:0000256" key="1">
    <source>
        <dbReference type="ARBA" id="ARBA00004202"/>
    </source>
</evidence>
<name>A0A410QG30_9FIRM</name>
<keyword evidence="4" id="KW-1003">Cell membrane</keyword>
<dbReference type="GO" id="GO:0005886">
    <property type="term" value="C:plasma membrane"/>
    <property type="evidence" value="ECO:0007669"/>
    <property type="project" value="UniProtKB-SubCell"/>
</dbReference>
<dbReference type="InterPro" id="IPR003439">
    <property type="entry name" value="ABC_transporter-like_ATP-bd"/>
</dbReference>
<evidence type="ECO:0000256" key="5">
    <source>
        <dbReference type="ARBA" id="ARBA00022741"/>
    </source>
</evidence>
<sequence>MLIKKGVITIKPIIRYNKITKAYGDLKVLKGIDFEIYPGEKVALIGPSGSGKTTLARLLMTLEEPSSGTIEVEGKLLWHEKINGKLVRAKEKHLHEMRKDIGMVFQHFYLFPHMTVLNNVMEAPITVLGMSKKEAKKQAELMIKKVGLIDKLNIYPVQLSGGQKQRVAIARALVMKPKIMLFDEPTSALDPELVGEVLDVIKEIAVEGNDTDMTMLLITHEMDFAREIADRIVFFDEGVIVEQGSPDELFDNPKTPRLQTFLSRFNS</sequence>
<dbReference type="EMBL" id="CP035282">
    <property type="protein sequence ID" value="QAT62885.1"/>
    <property type="molecule type" value="Genomic_DNA"/>
</dbReference>
<dbReference type="PROSITE" id="PS50893">
    <property type="entry name" value="ABC_TRANSPORTER_2"/>
    <property type="match status" value="1"/>
</dbReference>
<evidence type="ECO:0000256" key="8">
    <source>
        <dbReference type="ARBA" id="ARBA00023136"/>
    </source>
</evidence>
<accession>A0A410QG30</accession>
<dbReference type="InterPro" id="IPR003593">
    <property type="entry name" value="AAA+_ATPase"/>
</dbReference>
<keyword evidence="7" id="KW-0029">Amino-acid transport</keyword>
<dbReference type="InterPro" id="IPR027417">
    <property type="entry name" value="P-loop_NTPase"/>
</dbReference>
<dbReference type="PIRSF" id="PIRSF039085">
    <property type="entry name" value="ABC_ATPase_HisP"/>
    <property type="match status" value="1"/>
</dbReference>
<protein>
    <submittedName>
        <fullName evidence="10">Ectoine/hydroxyectoine ABC transporter ATP-binding protein EhuA</fullName>
    </submittedName>
</protein>
<evidence type="ECO:0000313" key="11">
    <source>
        <dbReference type="Proteomes" id="UP000287969"/>
    </source>
</evidence>
<dbReference type="FunFam" id="3.40.50.300:FF:000020">
    <property type="entry name" value="Amino acid ABC transporter ATP-binding component"/>
    <property type="match status" value="1"/>
</dbReference>
<keyword evidence="5" id="KW-0547">Nucleotide-binding</keyword>
<evidence type="ECO:0000256" key="4">
    <source>
        <dbReference type="ARBA" id="ARBA00022475"/>
    </source>
</evidence>
<dbReference type="SMART" id="SM00382">
    <property type="entry name" value="AAA"/>
    <property type="match status" value="1"/>
</dbReference>
<reference evidence="11" key="1">
    <citation type="submission" date="2019-01" db="EMBL/GenBank/DDBJ databases">
        <title>Draft genomes of a novel of Sporanaerobacter strains.</title>
        <authorList>
            <person name="Ma S."/>
        </authorList>
    </citation>
    <scope>NUCLEOTIDE SEQUENCE [LARGE SCALE GENOMIC DNA]</scope>
    <source>
        <strain evidence="11">NJN-17</strain>
    </source>
</reference>
<organism evidence="10 11">
    <name type="scientific">Acidilutibacter cellobiosedens</name>
    <dbReference type="NCBI Taxonomy" id="2507161"/>
    <lineage>
        <taxon>Bacteria</taxon>
        <taxon>Bacillati</taxon>
        <taxon>Bacillota</taxon>
        <taxon>Tissierellia</taxon>
        <taxon>Tissierellales</taxon>
        <taxon>Acidilutibacteraceae</taxon>
        <taxon>Acidilutibacter</taxon>
    </lineage>
</organism>
<dbReference type="InterPro" id="IPR030679">
    <property type="entry name" value="ABC_ATPase_HisP-typ"/>
</dbReference>
<feature type="domain" description="ABC transporter" evidence="9">
    <location>
        <begin position="14"/>
        <end position="262"/>
    </location>
</feature>
<evidence type="ECO:0000256" key="2">
    <source>
        <dbReference type="ARBA" id="ARBA00005417"/>
    </source>
</evidence>
<evidence type="ECO:0000256" key="7">
    <source>
        <dbReference type="ARBA" id="ARBA00022970"/>
    </source>
</evidence>
<comment type="similarity">
    <text evidence="2">Belongs to the ABC transporter superfamily.</text>
</comment>
<evidence type="ECO:0000259" key="9">
    <source>
        <dbReference type="PROSITE" id="PS50893"/>
    </source>
</evidence>
<dbReference type="SUPFAM" id="SSF52540">
    <property type="entry name" value="P-loop containing nucleoside triphosphate hydrolases"/>
    <property type="match status" value="1"/>
</dbReference>
<dbReference type="PROSITE" id="PS00211">
    <property type="entry name" value="ABC_TRANSPORTER_1"/>
    <property type="match status" value="1"/>
</dbReference>
<comment type="subcellular location">
    <subcellularLocation>
        <location evidence="1">Cell membrane</location>
        <topology evidence="1">Peripheral membrane protein</topology>
    </subcellularLocation>
</comment>
<evidence type="ECO:0000256" key="6">
    <source>
        <dbReference type="ARBA" id="ARBA00022840"/>
    </source>
</evidence>
<dbReference type="NCBIfam" id="TIGR03005">
    <property type="entry name" value="ectoine_ehuA"/>
    <property type="match status" value="1"/>
</dbReference>
<dbReference type="InterPro" id="IPR050086">
    <property type="entry name" value="MetN_ABC_transporter-like"/>
</dbReference>
<evidence type="ECO:0000256" key="3">
    <source>
        <dbReference type="ARBA" id="ARBA00022448"/>
    </source>
</evidence>
<dbReference type="CDD" id="cd03262">
    <property type="entry name" value="ABC_HisP_GlnQ"/>
    <property type="match status" value="1"/>
</dbReference>
<gene>
    <name evidence="10" type="primary">ehuA</name>
    <name evidence="10" type="ORF">EQM13_15560</name>
</gene>
<dbReference type="GO" id="GO:0005524">
    <property type="term" value="F:ATP binding"/>
    <property type="evidence" value="ECO:0007669"/>
    <property type="project" value="UniProtKB-KW"/>
</dbReference>
<keyword evidence="6 10" id="KW-0067">ATP-binding</keyword>
<dbReference type="PANTHER" id="PTHR43166:SF9">
    <property type="entry name" value="GLUTAMATE_ASPARTATE IMPORT ATP-BINDING PROTEIN GLTL"/>
    <property type="match status" value="1"/>
</dbReference>
<dbReference type="InterPro" id="IPR014343">
    <property type="entry name" value="Ectoine_EhuA"/>
</dbReference>
<keyword evidence="8" id="KW-0472">Membrane</keyword>
<dbReference type="InterPro" id="IPR017871">
    <property type="entry name" value="ABC_transporter-like_CS"/>
</dbReference>
<dbReference type="Pfam" id="PF00005">
    <property type="entry name" value="ABC_tran"/>
    <property type="match status" value="1"/>
</dbReference>
<dbReference type="AlphaFoldDB" id="A0A410QG30"/>
<keyword evidence="3" id="KW-0813">Transport</keyword>
<dbReference type="PANTHER" id="PTHR43166">
    <property type="entry name" value="AMINO ACID IMPORT ATP-BINDING PROTEIN"/>
    <property type="match status" value="1"/>
</dbReference>
<proteinExistence type="inferred from homology"/>
<dbReference type="GO" id="GO:0016887">
    <property type="term" value="F:ATP hydrolysis activity"/>
    <property type="evidence" value="ECO:0007669"/>
    <property type="project" value="InterPro"/>
</dbReference>
<dbReference type="GO" id="GO:0015424">
    <property type="term" value="F:ABC-type amino acid transporter activity"/>
    <property type="evidence" value="ECO:0007669"/>
    <property type="project" value="InterPro"/>
</dbReference>
<dbReference type="KEGG" id="spoa:EQM13_15560"/>
<dbReference type="Gene3D" id="3.40.50.300">
    <property type="entry name" value="P-loop containing nucleotide triphosphate hydrolases"/>
    <property type="match status" value="1"/>
</dbReference>
<evidence type="ECO:0000313" key="10">
    <source>
        <dbReference type="EMBL" id="QAT62885.1"/>
    </source>
</evidence>